<evidence type="ECO:0000256" key="1">
    <source>
        <dbReference type="SAM" id="MobiDB-lite"/>
    </source>
</evidence>
<dbReference type="STRING" id="694430.Natoc_3346"/>
<dbReference type="EMBL" id="CP003929">
    <property type="protein sequence ID" value="AGB39079.1"/>
    <property type="molecule type" value="Genomic_DNA"/>
</dbReference>
<sequence length="75" mass="7841">MENPASGEDDVDRAAAICESCGDAVAVRVEGDGELRPIGSEKGECCACTEPELRPMSDASEILDETESIDRPNGA</sequence>
<gene>
    <name evidence="2" type="ORF">Natoc_3346</name>
</gene>
<proteinExistence type="predicted"/>
<dbReference type="RefSeq" id="WP_015322516.1">
    <property type="nucleotide sequence ID" value="NC_019974.1"/>
</dbReference>
<dbReference type="GeneID" id="14403733"/>
<dbReference type="OrthoDB" id="257177at2157"/>
<dbReference type="KEGG" id="nou:Natoc_3346"/>
<feature type="region of interest" description="Disordered" evidence="1">
    <location>
        <begin position="56"/>
        <end position="75"/>
    </location>
</feature>
<dbReference type="Proteomes" id="UP000010878">
    <property type="component" value="Chromosome"/>
</dbReference>
<accession>L0K3Y9</accession>
<reference evidence="2 3" key="1">
    <citation type="submission" date="2012-11" db="EMBL/GenBank/DDBJ databases">
        <title>FINISHED of Natronococcus occultus SP4, DSM 3396.</title>
        <authorList>
            <consortium name="DOE Joint Genome Institute"/>
            <person name="Eisen J."/>
            <person name="Huntemann M."/>
            <person name="Wei C.-L."/>
            <person name="Han J."/>
            <person name="Detter J.C."/>
            <person name="Han C."/>
            <person name="Tapia R."/>
            <person name="Chen A."/>
            <person name="Kyrpides N."/>
            <person name="Mavromatis K."/>
            <person name="Markowitz V."/>
            <person name="Szeto E."/>
            <person name="Ivanova N."/>
            <person name="Mikhailova N."/>
            <person name="Ovchinnikova G."/>
            <person name="Pagani I."/>
            <person name="Pati A."/>
            <person name="Goodwin L."/>
            <person name="Nordberg H.P."/>
            <person name="Cantor M.N."/>
            <person name="Hua S.X."/>
            <person name="Woyke T."/>
            <person name="Eisen J."/>
            <person name="Klenk H.-P."/>
            <person name="Klenk H.-P."/>
        </authorList>
    </citation>
    <scope>NUCLEOTIDE SEQUENCE [LARGE SCALE GENOMIC DNA]</scope>
    <source>
        <strain evidence="2 3">SP4</strain>
    </source>
</reference>
<evidence type="ECO:0000313" key="2">
    <source>
        <dbReference type="EMBL" id="AGB39079.1"/>
    </source>
</evidence>
<organism evidence="2 3">
    <name type="scientific">Natronococcus occultus SP4</name>
    <dbReference type="NCBI Taxonomy" id="694430"/>
    <lineage>
        <taxon>Archaea</taxon>
        <taxon>Methanobacteriati</taxon>
        <taxon>Methanobacteriota</taxon>
        <taxon>Stenosarchaea group</taxon>
        <taxon>Halobacteria</taxon>
        <taxon>Halobacteriales</taxon>
        <taxon>Natrialbaceae</taxon>
        <taxon>Natronococcus</taxon>
    </lineage>
</organism>
<dbReference type="HOGENOM" id="CLU_2662472_0_0_2"/>
<keyword evidence="3" id="KW-1185">Reference proteome</keyword>
<protein>
    <submittedName>
        <fullName evidence="2">Uncharacterized protein</fullName>
    </submittedName>
</protein>
<dbReference type="AlphaFoldDB" id="L0K3Y9"/>
<evidence type="ECO:0000313" key="3">
    <source>
        <dbReference type="Proteomes" id="UP000010878"/>
    </source>
</evidence>
<name>L0K3Y9_9EURY</name>
<dbReference type="eggNOG" id="arCOG11133">
    <property type="taxonomic scope" value="Archaea"/>
</dbReference>